<dbReference type="RefSeq" id="WP_029243957.1">
    <property type="nucleotide sequence ID" value="NZ_CP036495.1"/>
</dbReference>
<organism evidence="2 4">
    <name type="scientific">Pseudomonas viridiflava</name>
    <name type="common">Phytomonas viridiflava</name>
    <dbReference type="NCBI Taxonomy" id="33069"/>
    <lineage>
        <taxon>Bacteria</taxon>
        <taxon>Pseudomonadati</taxon>
        <taxon>Pseudomonadota</taxon>
        <taxon>Gammaproteobacteria</taxon>
        <taxon>Pseudomonadales</taxon>
        <taxon>Pseudomonadaceae</taxon>
        <taxon>Pseudomonas</taxon>
    </lineage>
</organism>
<gene>
    <name evidence="2" type="ORF">CFBP1590__3631</name>
    <name evidence="3" type="ORF">EZZ81_18235</name>
</gene>
<keyword evidence="1" id="KW-0732">Signal</keyword>
<dbReference type="KEGG" id="pvd:CFBP1590__3631"/>
<evidence type="ECO:0000313" key="2">
    <source>
        <dbReference type="EMBL" id="SMS11217.1"/>
    </source>
</evidence>
<name>A0A1Y6JMM1_PSEVI</name>
<evidence type="ECO:0000313" key="4">
    <source>
        <dbReference type="Proteomes" id="UP000196842"/>
    </source>
</evidence>
<evidence type="ECO:0008006" key="5">
    <source>
        <dbReference type="Google" id="ProtNLM"/>
    </source>
</evidence>
<dbReference type="EMBL" id="LT855380">
    <property type="protein sequence ID" value="SMS11217.1"/>
    <property type="molecule type" value="Genomic_DNA"/>
</dbReference>
<dbReference type="GeneID" id="47765280"/>
<feature type="signal peptide" evidence="1">
    <location>
        <begin position="1"/>
        <end position="22"/>
    </location>
</feature>
<evidence type="ECO:0000256" key="1">
    <source>
        <dbReference type="SAM" id="SignalP"/>
    </source>
</evidence>
<accession>A0A1Y6JMM1</accession>
<reference evidence="3" key="2">
    <citation type="submission" date="2019-02" db="EMBL/GenBank/DDBJ databases">
        <authorList>
            <person name="Lutz S."/>
            <person name="Schori C."/>
            <person name="Ahrens C.H."/>
            <person name="Gueguen E."/>
        </authorList>
    </citation>
    <scope>NUCLEOTIDE SEQUENCE</scope>
    <source>
        <strain evidence="3">Psy35</strain>
    </source>
</reference>
<feature type="chain" id="PRO_5010984091" description="Lipoprotein" evidence="1">
    <location>
        <begin position="23"/>
        <end position="171"/>
    </location>
</feature>
<dbReference type="Proteomes" id="UP001163644">
    <property type="component" value="Chromosome"/>
</dbReference>
<sequence>MTKKHNFIFLAALLCTACTKTADVPPANLTLSSYGPGQKNLYAVNFSSNIDLLNAFSTYEKANQLTPMLICSLEHGTDVSSARPLNIKAEGRVEATRRTKTSYGFVSDLVFYYTTPEGDQRNQNDYEAIKPLIAKQDTIPCRVRITAYGYKTYYTNTLSIPAPLMMEQMSR</sequence>
<proteinExistence type="predicted"/>
<protein>
    <recommendedName>
        <fullName evidence="5">Lipoprotein</fullName>
    </recommendedName>
</protein>
<dbReference type="Proteomes" id="UP000196842">
    <property type="component" value="Chromosome I"/>
</dbReference>
<dbReference type="EMBL" id="CP036495">
    <property type="protein sequence ID" value="UZA70062.1"/>
    <property type="molecule type" value="Genomic_DNA"/>
</dbReference>
<dbReference type="AlphaFoldDB" id="A0A1Y6JMM1"/>
<reference evidence="2 4" key="1">
    <citation type="submission" date="2017-05" db="EMBL/GenBank/DDBJ databases">
        <authorList>
            <person name="Song R."/>
            <person name="Chenine A.L."/>
            <person name="Ruprecht R.M."/>
        </authorList>
    </citation>
    <scope>NUCLEOTIDE SEQUENCE [LARGE SCALE GENOMIC DNA]</scope>
    <source>
        <strain evidence="2 4">CFBP 1590</strain>
    </source>
</reference>
<evidence type="ECO:0000313" key="3">
    <source>
        <dbReference type="EMBL" id="UZA70062.1"/>
    </source>
</evidence>